<dbReference type="SUPFAM" id="SSF56935">
    <property type="entry name" value="Porins"/>
    <property type="match status" value="1"/>
</dbReference>
<evidence type="ECO:0000256" key="11">
    <source>
        <dbReference type="ARBA" id="ARBA00023136"/>
    </source>
</evidence>
<comment type="similarity">
    <text evidence="2 14 16">Belongs to the TonB-dependent receptor family.</text>
</comment>
<comment type="subcellular location">
    <subcellularLocation>
        <location evidence="1 14">Cell outer membrane</location>
        <topology evidence="1 14">Multi-pass membrane protein</topology>
    </subcellularLocation>
</comment>
<evidence type="ECO:0000256" key="9">
    <source>
        <dbReference type="ARBA" id="ARBA00023065"/>
    </source>
</evidence>
<reference evidence="20" key="1">
    <citation type="submission" date="2017-06" db="EMBL/GenBank/DDBJ databases">
        <authorList>
            <person name="Varghese N."/>
            <person name="Submissions S."/>
        </authorList>
    </citation>
    <scope>NUCLEOTIDE SEQUENCE [LARGE SCALE GENOMIC DNA]</scope>
    <source>
        <strain evidence="20">DSM 22348</strain>
    </source>
</reference>
<dbReference type="InterPro" id="IPR012910">
    <property type="entry name" value="Plug_dom"/>
</dbReference>
<dbReference type="Pfam" id="PF07715">
    <property type="entry name" value="Plug"/>
    <property type="match status" value="1"/>
</dbReference>
<keyword evidence="7 17" id="KW-0732">Signal</keyword>
<dbReference type="Gene3D" id="2.170.130.10">
    <property type="entry name" value="TonB-dependent receptor, plug domain"/>
    <property type="match status" value="1"/>
</dbReference>
<feature type="short sequence motif" description="TonB C-terminal box" evidence="15">
    <location>
        <begin position="793"/>
        <end position="810"/>
    </location>
</feature>
<evidence type="ECO:0000256" key="5">
    <source>
        <dbReference type="ARBA" id="ARBA00022496"/>
    </source>
</evidence>
<keyword evidence="10 16" id="KW-0798">TonB box</keyword>
<evidence type="ECO:0000256" key="13">
    <source>
        <dbReference type="ARBA" id="ARBA00023237"/>
    </source>
</evidence>
<dbReference type="AlphaFoldDB" id="A0A239L4E0"/>
<dbReference type="Proteomes" id="UP000198407">
    <property type="component" value="Unassembled WGS sequence"/>
</dbReference>
<evidence type="ECO:0000256" key="12">
    <source>
        <dbReference type="ARBA" id="ARBA00023170"/>
    </source>
</evidence>
<evidence type="ECO:0000313" key="20">
    <source>
        <dbReference type="Proteomes" id="UP000198407"/>
    </source>
</evidence>
<organism evidence="19 20">
    <name type="scientific">Pseudomonas japonica</name>
    <dbReference type="NCBI Taxonomy" id="256466"/>
    <lineage>
        <taxon>Bacteria</taxon>
        <taxon>Pseudomonadati</taxon>
        <taxon>Pseudomonadota</taxon>
        <taxon>Gammaproteobacteria</taxon>
        <taxon>Pseudomonadales</taxon>
        <taxon>Pseudomonadaceae</taxon>
        <taxon>Pseudomonas</taxon>
    </lineage>
</organism>
<evidence type="ECO:0000256" key="10">
    <source>
        <dbReference type="ARBA" id="ARBA00023077"/>
    </source>
</evidence>
<evidence type="ECO:0000256" key="3">
    <source>
        <dbReference type="ARBA" id="ARBA00022448"/>
    </source>
</evidence>
<dbReference type="InterPro" id="IPR039426">
    <property type="entry name" value="TonB-dep_rcpt-like"/>
</dbReference>
<dbReference type="Gene3D" id="2.40.170.20">
    <property type="entry name" value="TonB-dependent receptor, beta-barrel domain"/>
    <property type="match status" value="1"/>
</dbReference>
<dbReference type="Pfam" id="PF00593">
    <property type="entry name" value="TonB_dep_Rec_b-barrel"/>
    <property type="match status" value="1"/>
</dbReference>
<dbReference type="Gene3D" id="3.55.50.30">
    <property type="match status" value="1"/>
</dbReference>
<keyword evidence="9" id="KW-0406">Ion transport</keyword>
<keyword evidence="5" id="KW-0410">Iron transport</keyword>
<evidence type="ECO:0000256" key="14">
    <source>
        <dbReference type="PROSITE-ProRule" id="PRU01360"/>
    </source>
</evidence>
<keyword evidence="12 19" id="KW-0675">Receptor</keyword>
<keyword evidence="8" id="KW-0408">Iron</keyword>
<dbReference type="PANTHER" id="PTHR32552">
    <property type="entry name" value="FERRICHROME IRON RECEPTOR-RELATED"/>
    <property type="match status" value="1"/>
</dbReference>
<protein>
    <submittedName>
        <fullName evidence="19">Outer-membrane receptor for ferric coprogen and ferric-rhodotorulic acid</fullName>
    </submittedName>
</protein>
<keyword evidence="13 14" id="KW-0998">Cell outer membrane</keyword>
<evidence type="ECO:0000256" key="17">
    <source>
        <dbReference type="SAM" id="SignalP"/>
    </source>
</evidence>
<evidence type="ECO:0000256" key="8">
    <source>
        <dbReference type="ARBA" id="ARBA00023004"/>
    </source>
</evidence>
<dbReference type="GO" id="GO:0009279">
    <property type="term" value="C:cell outer membrane"/>
    <property type="evidence" value="ECO:0007669"/>
    <property type="project" value="UniProtKB-SubCell"/>
</dbReference>
<dbReference type="GO" id="GO:0038023">
    <property type="term" value="F:signaling receptor activity"/>
    <property type="evidence" value="ECO:0007669"/>
    <property type="project" value="InterPro"/>
</dbReference>
<keyword evidence="3 14" id="KW-0813">Transport</keyword>
<feature type="chain" id="PRO_5011293907" evidence="17">
    <location>
        <begin position="32"/>
        <end position="810"/>
    </location>
</feature>
<evidence type="ECO:0000313" key="19">
    <source>
        <dbReference type="EMBL" id="SNT24693.1"/>
    </source>
</evidence>
<dbReference type="GO" id="GO:0015891">
    <property type="term" value="P:siderophore transport"/>
    <property type="evidence" value="ECO:0007669"/>
    <property type="project" value="InterPro"/>
</dbReference>
<evidence type="ECO:0000256" key="6">
    <source>
        <dbReference type="ARBA" id="ARBA00022692"/>
    </source>
</evidence>
<dbReference type="PROSITE" id="PS01156">
    <property type="entry name" value="TONB_DEPENDENT_REC_2"/>
    <property type="match status" value="1"/>
</dbReference>
<dbReference type="InterPro" id="IPR036942">
    <property type="entry name" value="Beta-barrel_TonB_sf"/>
</dbReference>
<dbReference type="FunFam" id="2.170.130.10:FF:000010">
    <property type="entry name" value="Ferripyoverdine receptor"/>
    <property type="match status" value="1"/>
</dbReference>
<keyword evidence="11 14" id="KW-0472">Membrane</keyword>
<evidence type="ECO:0000259" key="18">
    <source>
        <dbReference type="SMART" id="SM00965"/>
    </source>
</evidence>
<evidence type="ECO:0000256" key="2">
    <source>
        <dbReference type="ARBA" id="ARBA00009810"/>
    </source>
</evidence>
<keyword evidence="4 14" id="KW-1134">Transmembrane beta strand</keyword>
<evidence type="ECO:0000256" key="1">
    <source>
        <dbReference type="ARBA" id="ARBA00004571"/>
    </source>
</evidence>
<dbReference type="SMART" id="SM00965">
    <property type="entry name" value="STN"/>
    <property type="match status" value="1"/>
</dbReference>
<evidence type="ECO:0000256" key="4">
    <source>
        <dbReference type="ARBA" id="ARBA00022452"/>
    </source>
</evidence>
<dbReference type="InterPro" id="IPR010917">
    <property type="entry name" value="TonB_rcpt_CS"/>
</dbReference>
<dbReference type="RefSeq" id="WP_042129012.1">
    <property type="nucleotide sequence ID" value="NZ_FZOL01000031.1"/>
</dbReference>
<dbReference type="EMBL" id="FZOL01000031">
    <property type="protein sequence ID" value="SNT24693.1"/>
    <property type="molecule type" value="Genomic_DNA"/>
</dbReference>
<keyword evidence="6 14" id="KW-0812">Transmembrane</keyword>
<dbReference type="GO" id="GO:0015344">
    <property type="term" value="F:siderophore uptake transmembrane transporter activity"/>
    <property type="evidence" value="ECO:0007669"/>
    <property type="project" value="TreeGrafter"/>
</dbReference>
<evidence type="ECO:0000256" key="16">
    <source>
        <dbReference type="RuleBase" id="RU003357"/>
    </source>
</evidence>
<dbReference type="InterPro" id="IPR000531">
    <property type="entry name" value="Beta-barrel_TonB"/>
</dbReference>
<feature type="domain" description="Secretin/TonB short N-terminal" evidence="18">
    <location>
        <begin position="62"/>
        <end position="113"/>
    </location>
</feature>
<gene>
    <name evidence="19" type="ORF">SAMN05444352_13129</name>
</gene>
<dbReference type="PANTHER" id="PTHR32552:SF74">
    <property type="entry name" value="HYDROXAMATE SIDEROPHORE RECEPTOR FHUE"/>
    <property type="match status" value="1"/>
</dbReference>
<keyword evidence="20" id="KW-1185">Reference proteome</keyword>
<dbReference type="InterPro" id="IPR010105">
    <property type="entry name" value="TonB_sidphr_rcpt"/>
</dbReference>
<evidence type="ECO:0000256" key="15">
    <source>
        <dbReference type="PROSITE-ProRule" id="PRU10144"/>
    </source>
</evidence>
<dbReference type="OrthoDB" id="8663017at2"/>
<proteinExistence type="inferred from homology"/>
<evidence type="ECO:0000256" key="7">
    <source>
        <dbReference type="ARBA" id="ARBA00022729"/>
    </source>
</evidence>
<accession>A0A239L4E0</accession>
<name>A0A239L4E0_9PSED</name>
<feature type="signal peptide" evidence="17">
    <location>
        <begin position="1"/>
        <end position="31"/>
    </location>
</feature>
<dbReference type="InterPro" id="IPR037066">
    <property type="entry name" value="Plug_dom_sf"/>
</dbReference>
<dbReference type="CDD" id="cd01347">
    <property type="entry name" value="ligand_gated_channel"/>
    <property type="match status" value="1"/>
</dbReference>
<dbReference type="PROSITE" id="PS52016">
    <property type="entry name" value="TONB_DEPENDENT_REC_3"/>
    <property type="match status" value="1"/>
</dbReference>
<dbReference type="InterPro" id="IPR011662">
    <property type="entry name" value="Secretin/TonB_short_N"/>
</dbReference>
<dbReference type="NCBIfam" id="TIGR01783">
    <property type="entry name" value="TonB-siderophor"/>
    <property type="match status" value="1"/>
</dbReference>
<sequence length="810" mass="88144">MSSKQRPHTALALAIHLALGTLAASPVIALAAEAGSEQTRAYHIGAGPLTETLGRFASAAGVVLSFDGSVTQGRNSPGLEGSHSVASGFATLLAGSGLQAVRQASGVYLLVAVGNGGALELGATSITGQALGAVSEGSGSYTTGSTSTATKLNLSIRETPQTIKVITRQRMDDQHLASMTDVLNQTPGITMSQDGGERFNIYSRGSAINTYQIDGVTTTQENQTRNMPSTLLDMAIYDRVEIVQGATGLMTGAGDPSGVVNLIRKRPTREFKAYVQGSAGSWDNYRAEGDVSGPLTETGNLRGRLVVAKQDSDTFMDWYSQQRDVAYGVLEADLDDATLARFSIDHQTYKALGAPGVPLLFTNGQRTDFSRSKSSGSRWRDDEIETTNYTFGLERQLAHDWQLKLAANYMDVKRDSDSAYLRTTTNVAYINQATGAVPLIPADAKATQYQKGLDATLQGPFELLGQQHELILGFNYTEYENQHDEDDAPAVTVNYYTWNNQMARPADSAYYPFLDYNVASRQSGYFVAGRFNLSDSLHLILGTRVSRYNYDYYLKVLNSTLPATETRMRETGVVTPYAGIVYDLTAEQSLYASYTDIFKPQADQDANGKTLAPQVGKNYELGWKGEFMGGRLNASTALYLIQRDNFAEQDGGNLTPSGGTAYRAVDGAETKGIDLELAGELLPGWNLQTGYSHSRTEDADGNRLTTQLPMDTFRLWTTYRLPGSWDRLTLGGGASWNSSSSLTFARYKARVTQDDYTVASLMARYQLNDHLAATLNLNNLFDEKYYAGMAGSYGHYGAPRNATLNLRYDF</sequence>
<dbReference type="STRING" id="1215104.GCA_000730585_00838"/>